<proteinExistence type="predicted"/>
<evidence type="ECO:0000256" key="1">
    <source>
        <dbReference type="SAM" id="Phobius"/>
    </source>
</evidence>
<accession>A0A930HK69</accession>
<dbReference type="AlphaFoldDB" id="A0A930HK69"/>
<protein>
    <submittedName>
        <fullName evidence="2">Uncharacterized protein</fullName>
    </submittedName>
</protein>
<keyword evidence="1" id="KW-1133">Transmembrane helix</keyword>
<sequence>MNIDSFWILTALWILPFVVINMLRSRKRLPLDRWYNPLKVAKAELMVFTGAALISIAYIFYLYLQSKTFIVYSYIGLVLLLIMYIYTTSLVTYLRLRLWINQHPDYAFFVLDTPHSWIKGHHKLHIGKMNGVKEGRGMSFSLDDEIFIVSGKHNFSFDILSRDGKSSSYLYTDYIDLDTAAGTMYVFKEKQNEKKLYLSHTNLAPETNLKS</sequence>
<name>A0A930HK69_9BACT</name>
<keyword evidence="1" id="KW-0812">Transmembrane</keyword>
<evidence type="ECO:0000313" key="3">
    <source>
        <dbReference type="Proteomes" id="UP000771736"/>
    </source>
</evidence>
<organism evidence="2 3">
    <name type="scientific">Prevotella aurantiaca</name>
    <dbReference type="NCBI Taxonomy" id="596085"/>
    <lineage>
        <taxon>Bacteria</taxon>
        <taxon>Pseudomonadati</taxon>
        <taxon>Bacteroidota</taxon>
        <taxon>Bacteroidia</taxon>
        <taxon>Bacteroidales</taxon>
        <taxon>Prevotellaceae</taxon>
        <taxon>Prevotella</taxon>
    </lineage>
</organism>
<gene>
    <name evidence="2" type="ORF">HXN26_00345</name>
</gene>
<dbReference type="EMBL" id="JABZSJ010000001">
    <property type="protein sequence ID" value="MBF1383297.1"/>
    <property type="molecule type" value="Genomic_DNA"/>
</dbReference>
<comment type="caution">
    <text evidence="2">The sequence shown here is derived from an EMBL/GenBank/DDBJ whole genome shotgun (WGS) entry which is preliminary data.</text>
</comment>
<feature type="transmembrane region" description="Helical" evidence="1">
    <location>
        <begin position="6"/>
        <end position="24"/>
    </location>
</feature>
<feature type="transmembrane region" description="Helical" evidence="1">
    <location>
        <begin position="70"/>
        <end position="94"/>
    </location>
</feature>
<keyword evidence="1" id="KW-0472">Membrane</keyword>
<dbReference type="RefSeq" id="WP_273158078.1">
    <property type="nucleotide sequence ID" value="NZ_JABZSJ010000001.1"/>
</dbReference>
<feature type="transmembrane region" description="Helical" evidence="1">
    <location>
        <begin position="45"/>
        <end position="64"/>
    </location>
</feature>
<dbReference type="Proteomes" id="UP000771736">
    <property type="component" value="Unassembled WGS sequence"/>
</dbReference>
<reference evidence="2" key="1">
    <citation type="submission" date="2020-04" db="EMBL/GenBank/DDBJ databases">
        <title>Deep metagenomics examines the oral microbiome during advanced dental caries in children, revealing novel taxa and co-occurrences with host molecules.</title>
        <authorList>
            <person name="Baker J.L."/>
            <person name="Morton J.T."/>
            <person name="Dinis M."/>
            <person name="Alvarez R."/>
            <person name="Tran N.C."/>
            <person name="Knight R."/>
            <person name="Edlund A."/>
        </authorList>
    </citation>
    <scope>NUCLEOTIDE SEQUENCE</scope>
    <source>
        <strain evidence="2">JCVI_44_bin.5</strain>
    </source>
</reference>
<evidence type="ECO:0000313" key="2">
    <source>
        <dbReference type="EMBL" id="MBF1383297.1"/>
    </source>
</evidence>